<dbReference type="InterPro" id="IPR001650">
    <property type="entry name" value="Helicase_C-like"/>
</dbReference>
<dbReference type="PROSITE" id="PS51194">
    <property type="entry name" value="HELICASE_CTER"/>
    <property type="match status" value="1"/>
</dbReference>
<dbReference type="SMART" id="SM00487">
    <property type="entry name" value="DEXDc"/>
    <property type="match status" value="1"/>
</dbReference>
<dbReference type="SUPFAM" id="SSF52540">
    <property type="entry name" value="P-loop containing nucleoside triphosphate hydrolases"/>
    <property type="match status" value="2"/>
</dbReference>
<dbReference type="InterPro" id="IPR014001">
    <property type="entry name" value="Helicase_ATP-bd"/>
</dbReference>
<dbReference type="EMBL" id="AP028911">
    <property type="protein sequence ID" value="BES91962.1"/>
    <property type="molecule type" value="Genomic_DNA"/>
</dbReference>
<dbReference type="Pfam" id="PF00271">
    <property type="entry name" value="Helicase_C"/>
    <property type="match status" value="1"/>
</dbReference>
<evidence type="ECO:0000256" key="1">
    <source>
        <dbReference type="ARBA" id="ARBA00004123"/>
    </source>
</evidence>
<evidence type="ECO:0000256" key="2">
    <source>
        <dbReference type="ARBA" id="ARBA00022801"/>
    </source>
</evidence>
<keyword evidence="10" id="KW-1185">Reference proteome</keyword>
<dbReference type="InterPro" id="IPR027417">
    <property type="entry name" value="P-loop_NTPase"/>
</dbReference>
<dbReference type="Gene3D" id="3.40.50.300">
    <property type="entry name" value="P-loop containing nucleotide triphosphate hydrolases"/>
    <property type="match status" value="1"/>
</dbReference>
<dbReference type="Gene3D" id="3.40.50.10810">
    <property type="entry name" value="Tandem AAA-ATPase domain"/>
    <property type="match status" value="1"/>
</dbReference>
<feature type="region of interest" description="Disordered" evidence="5">
    <location>
        <begin position="1"/>
        <end position="21"/>
    </location>
</feature>
<dbReference type="CDD" id="cd18793">
    <property type="entry name" value="SF2_C_SNF"/>
    <property type="match status" value="1"/>
</dbReference>
<evidence type="ECO:0000256" key="4">
    <source>
        <dbReference type="PROSITE-ProRule" id="PRU00800"/>
    </source>
</evidence>
<dbReference type="InterPro" id="IPR049730">
    <property type="entry name" value="SNF2/RAD54-like_C"/>
</dbReference>
<accession>A0ABN7AI67</accession>
<dbReference type="InterPro" id="IPR010003">
    <property type="entry name" value="HARP_dom"/>
</dbReference>
<dbReference type="PROSITE" id="PS51467">
    <property type="entry name" value="HARP"/>
    <property type="match status" value="1"/>
</dbReference>
<sequence length="703" mass="80285">MDNKKDHSSTITAEQKKRTEESLRLALEKRAARLARCQTACVPKTINSSPKPGPSNCDRDLGRVAFPQTSLKANGLKSVNHFEKGIANQKSKNPSLNVVSHLELEGTLSLVSPDRFVCYIGYDKSTIDVFKSIEGAEYNCINKDPRADRNYKPDRKWTFPLKQYENFREKTKQLAPRVKIGTLPQNVIKMFSNPDICLQDYKNVDITSIEPVLLRTLFPFQKEGVQFAISRNGRCLIADEMGLGKTVQALAVADYYHQDWPILIVCPSSMRFQWQEEVLKYLKKIPSYGIIVVTKGNTIIENPKVVIISYDLVHKLKEILKQLKFNFVICDECHSIKEKKSNRTQGVLEMTKKARRVLLLSGTPLLSRPKDMFPQLQAIAPSLFPDQRKYEVRYCDGKETKFGWNATGSSNLLELKTILQHKVMIRRLKVEVLDQLPQKTRMKLSLNRIGKICTDSAKMRNFEQIMTQDRLNKREQRSTLLTYYAETGKAKIPAICSYLKELLKQNKKFLVFAHHKEVLDAISNLLEETETHYIRIDGSVHSEDRKNVADQFQENEKFRVAVLSITAASTGLTLTAAQLVVFAELFWNPAQLLQAEDRAHRIGQQSTVMVQYLLADGTSDDHFWPLIQNKIDVLNQTGLSREKKLDVENEPPSKPSRITDFFSSIDDVDEVDSEAICDLMDQIDASYQSENNHEVPPKKIKLT</sequence>
<dbReference type="SMART" id="SM00490">
    <property type="entry name" value="HELICc"/>
    <property type="match status" value="1"/>
</dbReference>
<keyword evidence="3" id="KW-0539">Nucleus</keyword>
<evidence type="ECO:0000256" key="5">
    <source>
        <dbReference type="SAM" id="MobiDB-lite"/>
    </source>
</evidence>
<evidence type="ECO:0000259" key="6">
    <source>
        <dbReference type="PROSITE" id="PS51192"/>
    </source>
</evidence>
<comment type="similarity">
    <text evidence="4">Belongs to the SNF2/RAD54 helicase family. SMARCAL1 subfamily.</text>
</comment>
<evidence type="ECO:0000256" key="3">
    <source>
        <dbReference type="ARBA" id="ARBA00023242"/>
    </source>
</evidence>
<dbReference type="InterPro" id="IPR038718">
    <property type="entry name" value="SNF2-like_sf"/>
</dbReference>
<comment type="subcellular location">
    <subcellularLocation>
        <location evidence="1">Nucleus</location>
    </subcellularLocation>
</comment>
<dbReference type="InterPro" id="IPR000330">
    <property type="entry name" value="SNF2_N"/>
</dbReference>
<dbReference type="PANTHER" id="PTHR45766:SF6">
    <property type="entry name" value="SWI_SNF-RELATED MATRIX-ASSOCIATED ACTIN-DEPENDENT REGULATOR OF CHROMATIN SUBFAMILY A-LIKE PROTEIN 1"/>
    <property type="match status" value="1"/>
</dbReference>
<reference evidence="9 10" key="1">
    <citation type="submission" date="2023-09" db="EMBL/GenBank/DDBJ databases">
        <title>Nesidiocoris tenuis whole genome shotgun sequence.</title>
        <authorList>
            <person name="Shibata T."/>
            <person name="Shimoda M."/>
            <person name="Kobayashi T."/>
            <person name="Uehara T."/>
        </authorList>
    </citation>
    <scope>NUCLEOTIDE SEQUENCE [LARGE SCALE GENOMIC DNA]</scope>
    <source>
        <strain evidence="9 10">Japan</strain>
    </source>
</reference>
<dbReference type="CDD" id="cd18010">
    <property type="entry name" value="DEXHc_HARP_SMARCAL1"/>
    <property type="match status" value="1"/>
</dbReference>
<feature type="domain" description="HARP" evidence="8">
    <location>
        <begin position="98"/>
        <end position="184"/>
    </location>
</feature>
<dbReference type="PANTHER" id="PTHR45766">
    <property type="entry name" value="DNA ANNEALING HELICASE AND ENDONUCLEASE ZRANB3 FAMILY MEMBER"/>
    <property type="match status" value="1"/>
</dbReference>
<feature type="domain" description="Helicase C-terminal" evidence="7">
    <location>
        <begin position="494"/>
        <end position="651"/>
    </location>
</feature>
<protein>
    <recommendedName>
        <fullName evidence="11">SWI/SNF-related matrix-associated actin-dependent regulator of chromatin subfamily A-like protein 1</fullName>
    </recommendedName>
</protein>
<name>A0ABN7AI67_9HEMI</name>
<organism evidence="9 10">
    <name type="scientific">Nesidiocoris tenuis</name>
    <dbReference type="NCBI Taxonomy" id="355587"/>
    <lineage>
        <taxon>Eukaryota</taxon>
        <taxon>Metazoa</taxon>
        <taxon>Ecdysozoa</taxon>
        <taxon>Arthropoda</taxon>
        <taxon>Hexapoda</taxon>
        <taxon>Insecta</taxon>
        <taxon>Pterygota</taxon>
        <taxon>Neoptera</taxon>
        <taxon>Paraneoptera</taxon>
        <taxon>Hemiptera</taxon>
        <taxon>Heteroptera</taxon>
        <taxon>Panheteroptera</taxon>
        <taxon>Cimicomorpha</taxon>
        <taxon>Miridae</taxon>
        <taxon>Dicyphina</taxon>
        <taxon>Nesidiocoris</taxon>
    </lineage>
</organism>
<gene>
    <name evidence="9" type="ORF">NTJ_04770</name>
</gene>
<proteinExistence type="inferred from homology"/>
<evidence type="ECO:0000313" key="9">
    <source>
        <dbReference type="EMBL" id="BES91962.1"/>
    </source>
</evidence>
<evidence type="ECO:0000313" key="10">
    <source>
        <dbReference type="Proteomes" id="UP001307889"/>
    </source>
</evidence>
<keyword evidence="2" id="KW-0378">Hydrolase</keyword>
<evidence type="ECO:0000259" key="8">
    <source>
        <dbReference type="PROSITE" id="PS51467"/>
    </source>
</evidence>
<feature type="domain" description="Helicase ATP-binding" evidence="6">
    <location>
        <begin position="226"/>
        <end position="382"/>
    </location>
</feature>
<dbReference type="PROSITE" id="PS51192">
    <property type="entry name" value="HELICASE_ATP_BIND_1"/>
    <property type="match status" value="1"/>
</dbReference>
<evidence type="ECO:0008006" key="11">
    <source>
        <dbReference type="Google" id="ProtNLM"/>
    </source>
</evidence>
<evidence type="ECO:0000259" key="7">
    <source>
        <dbReference type="PROSITE" id="PS51194"/>
    </source>
</evidence>
<dbReference type="Proteomes" id="UP001307889">
    <property type="component" value="Chromosome 3"/>
</dbReference>
<dbReference type="Pfam" id="PF00176">
    <property type="entry name" value="SNF2-rel_dom"/>
    <property type="match status" value="1"/>
</dbReference>